<keyword evidence="1" id="KW-0175">Coiled coil</keyword>
<proteinExistence type="predicted"/>
<protein>
    <submittedName>
        <fullName evidence="3">Uncharacterized protein</fullName>
    </submittedName>
</protein>
<sequence length="387" mass="44708">MSDPKECALDRHFAAQLRNLRSFSKEHPVSQEDFAISQLWMNHFQEAKGSDKFARNCLMMLMYGQLQEIGHLSKPFTEMESMNRSMDDLLNEYNGTTVEEQSPVVEDVQETETNASSYGGGNSRCSLDVAAVQPLPTPEFEGIKQANRDLLKEIDSLHIRTVESERLYRSRNQMLEKKVADKSMGGKPELGKESIYLACRTAMELLRDWPGDTVRLNFLATCLEPFLRTEMITSIQIAELDLCLEDILNNMVIQACSRRDDNVRMLYDHILRHDKDGLKEKEGKLRRIHESLRQERQRLRLLSEDLKRREDFIWRHQAIATLAVTGIPPEELVSHSISKCELCQREKSFRTGPIDQTYRIGKLEKSQSAEDLQKLFDALSDLSEHKW</sequence>
<dbReference type="GeneID" id="108013187"/>
<dbReference type="AlphaFoldDB" id="A0AB39ZFC0"/>
<feature type="coiled-coil region" evidence="1">
    <location>
        <begin position="278"/>
        <end position="309"/>
    </location>
</feature>
<dbReference type="RefSeq" id="XP_016934377.2">
    <property type="nucleotide sequence ID" value="XM_017078888.4"/>
</dbReference>
<name>A0AB39ZFC0_DROSZ</name>
<evidence type="ECO:0000256" key="1">
    <source>
        <dbReference type="SAM" id="Coils"/>
    </source>
</evidence>
<evidence type="ECO:0000313" key="2">
    <source>
        <dbReference type="Proteomes" id="UP001652628"/>
    </source>
</evidence>
<reference evidence="3" key="1">
    <citation type="submission" date="2025-08" db="UniProtKB">
        <authorList>
            <consortium name="RefSeq"/>
        </authorList>
    </citation>
    <scope>IDENTIFICATION</scope>
</reference>
<evidence type="ECO:0000313" key="3">
    <source>
        <dbReference type="RefSeq" id="XP_016934377.2"/>
    </source>
</evidence>
<dbReference type="Proteomes" id="UP001652628">
    <property type="component" value="Chromosome 3"/>
</dbReference>
<gene>
    <name evidence="3" type="primary">LOC108013187</name>
</gene>
<organism evidence="2 3">
    <name type="scientific">Drosophila suzukii</name>
    <name type="common">Spotted-wing drosophila fruit fly</name>
    <dbReference type="NCBI Taxonomy" id="28584"/>
    <lineage>
        <taxon>Eukaryota</taxon>
        <taxon>Metazoa</taxon>
        <taxon>Ecdysozoa</taxon>
        <taxon>Arthropoda</taxon>
        <taxon>Hexapoda</taxon>
        <taxon>Insecta</taxon>
        <taxon>Pterygota</taxon>
        <taxon>Neoptera</taxon>
        <taxon>Endopterygota</taxon>
        <taxon>Diptera</taxon>
        <taxon>Brachycera</taxon>
        <taxon>Muscomorpha</taxon>
        <taxon>Ephydroidea</taxon>
        <taxon>Drosophilidae</taxon>
        <taxon>Drosophila</taxon>
        <taxon>Sophophora</taxon>
    </lineage>
</organism>
<accession>A0AB39ZFC0</accession>
<keyword evidence="2" id="KW-1185">Reference proteome</keyword>